<dbReference type="EMBL" id="LAZR01040380">
    <property type="protein sequence ID" value="KKL14625.1"/>
    <property type="molecule type" value="Genomic_DNA"/>
</dbReference>
<gene>
    <name evidence="1" type="ORF">LCGC14_2513760</name>
</gene>
<reference evidence="1" key="1">
    <citation type="journal article" date="2015" name="Nature">
        <title>Complex archaea that bridge the gap between prokaryotes and eukaryotes.</title>
        <authorList>
            <person name="Spang A."/>
            <person name="Saw J.H."/>
            <person name="Jorgensen S.L."/>
            <person name="Zaremba-Niedzwiedzka K."/>
            <person name="Martijn J."/>
            <person name="Lind A.E."/>
            <person name="van Eijk R."/>
            <person name="Schleper C."/>
            <person name="Guy L."/>
            <person name="Ettema T.J."/>
        </authorList>
    </citation>
    <scope>NUCLEOTIDE SEQUENCE</scope>
</reference>
<evidence type="ECO:0000313" key="1">
    <source>
        <dbReference type="EMBL" id="KKL14625.1"/>
    </source>
</evidence>
<organism evidence="1">
    <name type="scientific">marine sediment metagenome</name>
    <dbReference type="NCBI Taxonomy" id="412755"/>
    <lineage>
        <taxon>unclassified sequences</taxon>
        <taxon>metagenomes</taxon>
        <taxon>ecological metagenomes</taxon>
    </lineage>
</organism>
<dbReference type="AlphaFoldDB" id="A0A0F9AYW0"/>
<proteinExistence type="predicted"/>
<accession>A0A0F9AYW0</accession>
<protein>
    <submittedName>
        <fullName evidence="1">Uncharacterized protein</fullName>
    </submittedName>
</protein>
<comment type="caution">
    <text evidence="1">The sequence shown here is derived from an EMBL/GenBank/DDBJ whole genome shotgun (WGS) entry which is preliminary data.</text>
</comment>
<name>A0A0F9AYW0_9ZZZZ</name>
<sequence>MDLRKNEWDSSTAKVLIFLLGILVGVIWEEETYDLPPENIWLERQNKESVSIMVAYRDDGLVYEFSADCEHFREGEDYFFDYSYARNQSRNKR</sequence>